<dbReference type="Proteomes" id="UP001062901">
    <property type="component" value="Unassembled WGS sequence"/>
</dbReference>
<keyword evidence="3" id="KW-1185">Reference proteome</keyword>
<gene>
    <name evidence="2" type="ORF">AA15669_0998</name>
</gene>
<feature type="compositionally biased region" description="Polar residues" evidence="1">
    <location>
        <begin position="101"/>
        <end position="110"/>
    </location>
</feature>
<proteinExistence type="predicted"/>
<dbReference type="EMBL" id="BAQD01000014">
    <property type="protein sequence ID" value="GBQ06587.1"/>
    <property type="molecule type" value="Genomic_DNA"/>
</dbReference>
<comment type="caution">
    <text evidence="2">The sequence shown here is derived from an EMBL/GenBank/DDBJ whole genome shotgun (WGS) entry which is preliminary data.</text>
</comment>
<protein>
    <submittedName>
        <fullName evidence="2">Uncharacterized protein</fullName>
    </submittedName>
</protein>
<evidence type="ECO:0000313" key="3">
    <source>
        <dbReference type="Proteomes" id="UP001062901"/>
    </source>
</evidence>
<evidence type="ECO:0000256" key="1">
    <source>
        <dbReference type="SAM" id="MobiDB-lite"/>
    </source>
</evidence>
<organism evidence="2 3">
    <name type="scientific">Saccharibacter floricola DSM 15669</name>
    <dbReference type="NCBI Taxonomy" id="1123227"/>
    <lineage>
        <taxon>Bacteria</taxon>
        <taxon>Pseudomonadati</taxon>
        <taxon>Pseudomonadota</taxon>
        <taxon>Alphaproteobacteria</taxon>
        <taxon>Acetobacterales</taxon>
        <taxon>Acetobacteraceae</taxon>
        <taxon>Saccharibacter</taxon>
    </lineage>
</organism>
<evidence type="ECO:0000313" key="2">
    <source>
        <dbReference type="EMBL" id="GBQ06587.1"/>
    </source>
</evidence>
<name>A0ABQ0NYX0_9PROT</name>
<sequence length="110" mass="11699">MTTMTSTAAVVVRVPRRVGHVTRRASARTSIKYLRGLNPEPFVAGGFLRESPFGLLTDTIILKSKAALIYMGGTPRQTGNEVAGVEGLEPATSGFGDRRSSQLSYTPSGT</sequence>
<accession>A0ABQ0NYX0</accession>
<feature type="region of interest" description="Disordered" evidence="1">
    <location>
        <begin position="87"/>
        <end position="110"/>
    </location>
</feature>
<reference evidence="2" key="1">
    <citation type="submission" date="2013-04" db="EMBL/GenBank/DDBJ databases">
        <title>The genome sequencing project of 58 acetic acid bacteria.</title>
        <authorList>
            <person name="Okamoto-Kainuma A."/>
            <person name="Ishikawa M."/>
            <person name="Umino S."/>
            <person name="Koizumi Y."/>
            <person name="Shiwa Y."/>
            <person name="Yoshikawa H."/>
            <person name="Matsutani M."/>
            <person name="Matsushita K."/>
        </authorList>
    </citation>
    <scope>NUCLEOTIDE SEQUENCE</scope>
    <source>
        <strain evidence="2">DSM 15669</strain>
    </source>
</reference>